<proteinExistence type="predicted"/>
<dbReference type="Proteomes" id="UP001283361">
    <property type="component" value="Unassembled WGS sequence"/>
</dbReference>
<dbReference type="AlphaFoldDB" id="A0AAE1CNC2"/>
<sequence>MDFDKINRLVFTSDSFTLWSTIKCIEMFATVVGDYLSLPAASHQAHQHAPGDVSRVRGGPPEITDGDTGETHWFLTSAC</sequence>
<feature type="region of interest" description="Disordered" evidence="1">
    <location>
        <begin position="47"/>
        <end position="70"/>
    </location>
</feature>
<evidence type="ECO:0000256" key="1">
    <source>
        <dbReference type="SAM" id="MobiDB-lite"/>
    </source>
</evidence>
<reference evidence="2" key="1">
    <citation type="journal article" date="2023" name="G3 (Bethesda)">
        <title>A reference genome for the long-term kleptoplast-retaining sea slug Elysia crispata morphotype clarki.</title>
        <authorList>
            <person name="Eastman K.E."/>
            <person name="Pendleton A.L."/>
            <person name="Shaikh M.A."/>
            <person name="Suttiyut T."/>
            <person name="Ogas R."/>
            <person name="Tomko P."/>
            <person name="Gavelis G."/>
            <person name="Widhalm J.R."/>
            <person name="Wisecaver J.H."/>
        </authorList>
    </citation>
    <scope>NUCLEOTIDE SEQUENCE</scope>
    <source>
        <strain evidence="2">ECLA1</strain>
    </source>
</reference>
<dbReference type="EMBL" id="JAWDGP010007404">
    <property type="protein sequence ID" value="KAK3720724.1"/>
    <property type="molecule type" value="Genomic_DNA"/>
</dbReference>
<name>A0AAE1CNC2_9GAST</name>
<gene>
    <name evidence="2" type="ORF">RRG08_057195</name>
</gene>
<organism evidence="2 3">
    <name type="scientific">Elysia crispata</name>
    <name type="common">lettuce slug</name>
    <dbReference type="NCBI Taxonomy" id="231223"/>
    <lineage>
        <taxon>Eukaryota</taxon>
        <taxon>Metazoa</taxon>
        <taxon>Spiralia</taxon>
        <taxon>Lophotrochozoa</taxon>
        <taxon>Mollusca</taxon>
        <taxon>Gastropoda</taxon>
        <taxon>Heterobranchia</taxon>
        <taxon>Euthyneura</taxon>
        <taxon>Panpulmonata</taxon>
        <taxon>Sacoglossa</taxon>
        <taxon>Placobranchoidea</taxon>
        <taxon>Plakobranchidae</taxon>
        <taxon>Elysia</taxon>
    </lineage>
</organism>
<evidence type="ECO:0000313" key="2">
    <source>
        <dbReference type="EMBL" id="KAK3720724.1"/>
    </source>
</evidence>
<keyword evidence="3" id="KW-1185">Reference proteome</keyword>
<evidence type="ECO:0000313" key="3">
    <source>
        <dbReference type="Proteomes" id="UP001283361"/>
    </source>
</evidence>
<accession>A0AAE1CNC2</accession>
<protein>
    <submittedName>
        <fullName evidence="2">Uncharacterized protein</fullName>
    </submittedName>
</protein>
<comment type="caution">
    <text evidence="2">The sequence shown here is derived from an EMBL/GenBank/DDBJ whole genome shotgun (WGS) entry which is preliminary data.</text>
</comment>